<sequence length="60" mass="6885">MKEKALLHFLNSPYKNESREVKSGNQAGYCKALCNDLGKLRLSTFTREKQIQNLRGQISK</sequence>
<comment type="caution">
    <text evidence="1">The sequence shown here is derived from an EMBL/GenBank/DDBJ whole genome shotgun (WGS) entry which is preliminary data.</text>
</comment>
<gene>
    <name evidence="1" type="ORF">ABEB36_011335</name>
</gene>
<dbReference type="Proteomes" id="UP001566132">
    <property type="component" value="Unassembled WGS sequence"/>
</dbReference>
<organism evidence="1 2">
    <name type="scientific">Hypothenemus hampei</name>
    <name type="common">Coffee berry borer</name>
    <dbReference type="NCBI Taxonomy" id="57062"/>
    <lineage>
        <taxon>Eukaryota</taxon>
        <taxon>Metazoa</taxon>
        <taxon>Ecdysozoa</taxon>
        <taxon>Arthropoda</taxon>
        <taxon>Hexapoda</taxon>
        <taxon>Insecta</taxon>
        <taxon>Pterygota</taxon>
        <taxon>Neoptera</taxon>
        <taxon>Endopterygota</taxon>
        <taxon>Coleoptera</taxon>
        <taxon>Polyphaga</taxon>
        <taxon>Cucujiformia</taxon>
        <taxon>Curculionidae</taxon>
        <taxon>Scolytinae</taxon>
        <taxon>Hypothenemus</taxon>
    </lineage>
</organism>
<proteinExistence type="predicted"/>
<keyword evidence="2" id="KW-1185">Reference proteome</keyword>
<dbReference type="AlphaFoldDB" id="A0ABD1EF26"/>
<dbReference type="EMBL" id="JBDJPC010000008">
    <property type="protein sequence ID" value="KAL1493244.1"/>
    <property type="molecule type" value="Genomic_DNA"/>
</dbReference>
<protein>
    <submittedName>
        <fullName evidence="1">Uncharacterized protein</fullName>
    </submittedName>
</protein>
<evidence type="ECO:0000313" key="1">
    <source>
        <dbReference type="EMBL" id="KAL1493244.1"/>
    </source>
</evidence>
<evidence type="ECO:0000313" key="2">
    <source>
        <dbReference type="Proteomes" id="UP001566132"/>
    </source>
</evidence>
<accession>A0ABD1EF26</accession>
<name>A0ABD1EF26_HYPHA</name>
<reference evidence="1 2" key="1">
    <citation type="submission" date="2024-05" db="EMBL/GenBank/DDBJ databases">
        <title>Genetic variation in Jamaican populations of the coffee berry borer (Hypothenemus hampei).</title>
        <authorList>
            <person name="Errbii M."/>
            <person name="Myrie A."/>
        </authorList>
    </citation>
    <scope>NUCLEOTIDE SEQUENCE [LARGE SCALE GENOMIC DNA]</scope>
    <source>
        <strain evidence="1">JA-Hopewell-2020-01-JO</strain>
        <tissue evidence="1">Whole body</tissue>
    </source>
</reference>